<dbReference type="GO" id="GO:0003723">
    <property type="term" value="F:RNA binding"/>
    <property type="evidence" value="ECO:0007669"/>
    <property type="project" value="InterPro"/>
</dbReference>
<dbReference type="RefSeq" id="WP_114125470.1">
    <property type="nucleotide sequence ID" value="NZ_QOUI01000002.1"/>
</dbReference>
<dbReference type="PROSITE" id="PS50921">
    <property type="entry name" value="ANTAR"/>
    <property type="match status" value="1"/>
</dbReference>
<dbReference type="SUPFAM" id="SSF55781">
    <property type="entry name" value="GAF domain-like"/>
    <property type="match status" value="1"/>
</dbReference>
<accession>A0A367YXY8</accession>
<dbReference type="InterPro" id="IPR011006">
    <property type="entry name" value="CheY-like_superfamily"/>
</dbReference>
<keyword evidence="2" id="KW-0418">Kinase</keyword>
<keyword evidence="3" id="KW-0805">Transcription regulation</keyword>
<evidence type="ECO:0000256" key="1">
    <source>
        <dbReference type="ARBA" id="ARBA00022679"/>
    </source>
</evidence>
<dbReference type="InterPro" id="IPR012074">
    <property type="entry name" value="GAF_ANTAR"/>
</dbReference>
<protein>
    <submittedName>
        <fullName evidence="6">ANTAR domain-containing protein</fullName>
    </submittedName>
</protein>
<dbReference type="Proteomes" id="UP000252770">
    <property type="component" value="Unassembled WGS sequence"/>
</dbReference>
<dbReference type="GO" id="GO:0016301">
    <property type="term" value="F:kinase activity"/>
    <property type="evidence" value="ECO:0007669"/>
    <property type="project" value="UniProtKB-KW"/>
</dbReference>
<reference evidence="6 7" key="1">
    <citation type="submission" date="2018-07" db="EMBL/GenBank/DDBJ databases">
        <title>Desertimonas flava gen. nov. sp. nov.</title>
        <authorList>
            <person name="Liu S."/>
        </authorList>
    </citation>
    <scope>NUCLEOTIDE SEQUENCE [LARGE SCALE GENOMIC DNA]</scope>
    <source>
        <strain evidence="6 7">16Sb5-5</strain>
    </source>
</reference>
<sequence length="228" mass="24812">MSSDFVRQLGRQPDEPATLDAAVHLVTELVPGVDHAGVTMVVRTGLSTHAATSDVVRRGDALQYDLGEGPCLDALRVEHTVVSNDLTTERRWPRWAPAAVQELGVRAMLSVLLYTDEATHSLGALNLYSSTTDVYDRETLLSVEELAAQVAVVVQTDRELHHHKLALANRTVIGQAQGIVMERLDVDADIAFSYLRRVSQSSNRKLSAVAHEIVTTRRLPALDGSDGG</sequence>
<dbReference type="InterPro" id="IPR029016">
    <property type="entry name" value="GAF-like_dom_sf"/>
</dbReference>
<dbReference type="InterPro" id="IPR036388">
    <property type="entry name" value="WH-like_DNA-bd_sf"/>
</dbReference>
<organism evidence="6 7">
    <name type="scientific">Desertihabitans brevis</name>
    <dbReference type="NCBI Taxonomy" id="2268447"/>
    <lineage>
        <taxon>Bacteria</taxon>
        <taxon>Bacillati</taxon>
        <taxon>Actinomycetota</taxon>
        <taxon>Actinomycetes</taxon>
        <taxon>Propionibacteriales</taxon>
        <taxon>Propionibacteriaceae</taxon>
        <taxon>Desertihabitans</taxon>
    </lineage>
</organism>
<name>A0A367YXY8_9ACTN</name>
<keyword evidence="1" id="KW-0808">Transferase</keyword>
<dbReference type="Gene3D" id="1.10.10.10">
    <property type="entry name" value="Winged helix-like DNA-binding domain superfamily/Winged helix DNA-binding domain"/>
    <property type="match status" value="1"/>
</dbReference>
<dbReference type="Pfam" id="PF03861">
    <property type="entry name" value="ANTAR"/>
    <property type="match status" value="1"/>
</dbReference>
<dbReference type="EMBL" id="QOUI01000002">
    <property type="protein sequence ID" value="RCK70700.1"/>
    <property type="molecule type" value="Genomic_DNA"/>
</dbReference>
<feature type="domain" description="ANTAR" evidence="5">
    <location>
        <begin position="153"/>
        <end position="214"/>
    </location>
</feature>
<evidence type="ECO:0000256" key="2">
    <source>
        <dbReference type="ARBA" id="ARBA00022777"/>
    </source>
</evidence>
<dbReference type="InterPro" id="IPR003018">
    <property type="entry name" value="GAF"/>
</dbReference>
<gene>
    <name evidence="6" type="ORF">DT076_04645</name>
</gene>
<dbReference type="Gene3D" id="3.30.450.40">
    <property type="match status" value="1"/>
</dbReference>
<dbReference type="PIRSF" id="PIRSF036625">
    <property type="entry name" value="GAF_ANTAR"/>
    <property type="match status" value="1"/>
</dbReference>
<evidence type="ECO:0000313" key="6">
    <source>
        <dbReference type="EMBL" id="RCK70700.1"/>
    </source>
</evidence>
<evidence type="ECO:0000256" key="3">
    <source>
        <dbReference type="ARBA" id="ARBA00023015"/>
    </source>
</evidence>
<keyword evidence="4" id="KW-0804">Transcription</keyword>
<evidence type="ECO:0000256" key="4">
    <source>
        <dbReference type="ARBA" id="ARBA00023163"/>
    </source>
</evidence>
<keyword evidence="7" id="KW-1185">Reference proteome</keyword>
<evidence type="ECO:0000259" key="5">
    <source>
        <dbReference type="PROSITE" id="PS50921"/>
    </source>
</evidence>
<proteinExistence type="predicted"/>
<dbReference type="AlphaFoldDB" id="A0A367YXY8"/>
<dbReference type="SUPFAM" id="SSF52172">
    <property type="entry name" value="CheY-like"/>
    <property type="match status" value="1"/>
</dbReference>
<dbReference type="Pfam" id="PF13185">
    <property type="entry name" value="GAF_2"/>
    <property type="match status" value="1"/>
</dbReference>
<evidence type="ECO:0000313" key="7">
    <source>
        <dbReference type="Proteomes" id="UP000252770"/>
    </source>
</evidence>
<comment type="caution">
    <text evidence="6">The sequence shown here is derived from an EMBL/GenBank/DDBJ whole genome shotgun (WGS) entry which is preliminary data.</text>
</comment>
<dbReference type="InterPro" id="IPR005561">
    <property type="entry name" value="ANTAR"/>
</dbReference>
<dbReference type="SMART" id="SM01012">
    <property type="entry name" value="ANTAR"/>
    <property type="match status" value="1"/>
</dbReference>